<sequence length="134" mass="14781">MLFITSSKPAKNEYKKNTNEGYIMILSLSIIFGFLAVGEAVVYLTGLKFPGSIVGMGLLFAALQLKWVKPSQLQKMVDTMMANLALFLVPPCVAVMSYLDLVARDFVPIVTATVISTFAVMFVTGKTHEILRRK</sequence>
<evidence type="ECO:0000313" key="7">
    <source>
        <dbReference type="EMBL" id="EGZ44614.1"/>
    </source>
</evidence>
<dbReference type="InterPro" id="IPR005538">
    <property type="entry name" value="LrgA/CidA"/>
</dbReference>
<keyword evidence="4 6" id="KW-1133">Transmembrane helix</keyword>
<dbReference type="Pfam" id="PF03788">
    <property type="entry name" value="LrgA"/>
    <property type="match status" value="1"/>
</dbReference>
<dbReference type="Proteomes" id="UP000005336">
    <property type="component" value="Unassembled WGS sequence"/>
</dbReference>
<dbReference type="EMBL" id="AGAZ01000070">
    <property type="protein sequence ID" value="EGZ44614.1"/>
    <property type="molecule type" value="Genomic_DNA"/>
</dbReference>
<feature type="transmembrane region" description="Helical" evidence="6">
    <location>
        <begin position="80"/>
        <end position="99"/>
    </location>
</feature>
<dbReference type="STRING" id="1030841.HMPREF9370_2140"/>
<feature type="transmembrane region" description="Helical" evidence="6">
    <location>
        <begin position="105"/>
        <end position="124"/>
    </location>
</feature>
<evidence type="ECO:0000256" key="1">
    <source>
        <dbReference type="ARBA" id="ARBA00004651"/>
    </source>
</evidence>
<reference evidence="7 8" key="1">
    <citation type="submission" date="2011-06" db="EMBL/GenBank/DDBJ databases">
        <authorList>
            <person name="Muzny D."/>
            <person name="Qin X."/>
            <person name="Deng J."/>
            <person name="Jiang H."/>
            <person name="Liu Y."/>
            <person name="Qu J."/>
            <person name="Song X.-Z."/>
            <person name="Zhang L."/>
            <person name="Thornton R."/>
            <person name="Coyle M."/>
            <person name="Francisco L."/>
            <person name="Jackson L."/>
            <person name="Javaid M."/>
            <person name="Korchina V."/>
            <person name="Kovar C."/>
            <person name="Mata R."/>
            <person name="Mathew T."/>
            <person name="Ngo R."/>
            <person name="Nguyen L."/>
            <person name="Nguyen N."/>
            <person name="Okwuonu G."/>
            <person name="Ongeri F."/>
            <person name="Pham C."/>
            <person name="Simmons D."/>
            <person name="Wilczek-Boney K."/>
            <person name="Hale W."/>
            <person name="Jakkamsetti A."/>
            <person name="Pham P."/>
            <person name="Ruth R."/>
            <person name="San Lucas F."/>
            <person name="Warren J."/>
            <person name="Zhang J."/>
            <person name="Zhao Z."/>
            <person name="Zhou C."/>
            <person name="Zhu D."/>
            <person name="Lee S."/>
            <person name="Bess C."/>
            <person name="Blankenburg K."/>
            <person name="Forbes L."/>
            <person name="Fu Q."/>
            <person name="Gubbala S."/>
            <person name="Hirani K."/>
            <person name="Jayaseelan J.C."/>
            <person name="Lara F."/>
            <person name="Munidasa M."/>
            <person name="Palculict T."/>
            <person name="Patil S."/>
            <person name="Pu L.-L."/>
            <person name="Saada N."/>
            <person name="Tang L."/>
            <person name="Weissenberger G."/>
            <person name="Zhu Y."/>
            <person name="Hemphill L."/>
            <person name="Shang Y."/>
            <person name="Youmans B."/>
            <person name="Ayvaz T."/>
            <person name="Ross M."/>
            <person name="Santibanez J."/>
            <person name="Aqrawi P."/>
            <person name="Gross S."/>
            <person name="Joshi V."/>
            <person name="Fowler G."/>
            <person name="Nazareth L."/>
            <person name="Reid J."/>
            <person name="Worley K."/>
            <person name="Petrosino J."/>
            <person name="Highlander S."/>
            <person name="Gibbs R."/>
        </authorList>
    </citation>
    <scope>NUCLEOTIDE SEQUENCE [LARGE SCALE GENOMIC DNA]</scope>
    <source>
        <strain evidence="7 8">9715</strain>
    </source>
</reference>
<feature type="transmembrane region" description="Helical" evidence="6">
    <location>
        <begin position="49"/>
        <end position="68"/>
    </location>
</feature>
<keyword evidence="2" id="KW-1003">Cell membrane</keyword>
<keyword evidence="5 6" id="KW-0472">Membrane</keyword>
<dbReference type="PANTHER" id="PTHR33931:SF5">
    <property type="entry name" value="UPF0299 MEMBRANE PROTEIN YOHJ"/>
    <property type="match status" value="1"/>
</dbReference>
<evidence type="ECO:0000256" key="3">
    <source>
        <dbReference type="ARBA" id="ARBA00022692"/>
    </source>
</evidence>
<proteinExistence type="predicted"/>
<name>G4CSQ8_9NEIS</name>
<keyword evidence="7" id="KW-0378">Hydrolase</keyword>
<evidence type="ECO:0000256" key="4">
    <source>
        <dbReference type="ARBA" id="ARBA00022989"/>
    </source>
</evidence>
<dbReference type="GO" id="GO:0005886">
    <property type="term" value="C:plasma membrane"/>
    <property type="evidence" value="ECO:0007669"/>
    <property type="project" value="UniProtKB-SubCell"/>
</dbReference>
<dbReference type="AlphaFoldDB" id="G4CSQ8"/>
<evidence type="ECO:0000256" key="5">
    <source>
        <dbReference type="ARBA" id="ARBA00023136"/>
    </source>
</evidence>
<keyword evidence="3 6" id="KW-0812">Transmembrane</keyword>
<keyword evidence="8" id="KW-1185">Reference proteome</keyword>
<evidence type="ECO:0000256" key="6">
    <source>
        <dbReference type="SAM" id="Phobius"/>
    </source>
</evidence>
<comment type="caution">
    <text evidence="7">The sequence shown here is derived from an EMBL/GenBank/DDBJ whole genome shotgun (WGS) entry which is preliminary data.</text>
</comment>
<feature type="transmembrane region" description="Helical" evidence="6">
    <location>
        <begin position="21"/>
        <end position="43"/>
    </location>
</feature>
<accession>G4CSQ8</accession>
<comment type="subcellular location">
    <subcellularLocation>
        <location evidence="1">Cell membrane</location>
        <topology evidence="1">Multi-pass membrane protein</topology>
    </subcellularLocation>
</comment>
<dbReference type="PANTHER" id="PTHR33931">
    <property type="entry name" value="HOLIN-LIKE PROTEIN CIDA-RELATED"/>
    <property type="match status" value="1"/>
</dbReference>
<dbReference type="HOGENOM" id="CLU_113736_1_2_4"/>
<evidence type="ECO:0000256" key="2">
    <source>
        <dbReference type="ARBA" id="ARBA00022475"/>
    </source>
</evidence>
<dbReference type="GO" id="GO:0016787">
    <property type="term" value="F:hydrolase activity"/>
    <property type="evidence" value="ECO:0007669"/>
    <property type="project" value="UniProtKB-KW"/>
</dbReference>
<dbReference type="PATRIC" id="fig|1030841.3.peg.2131"/>
<protein>
    <submittedName>
        <fullName evidence="7">Murein hydrolase regulator LrgA</fullName>
    </submittedName>
</protein>
<organism evidence="7 8">
    <name type="scientific">Neisseria wadsworthii 9715</name>
    <dbReference type="NCBI Taxonomy" id="1030841"/>
    <lineage>
        <taxon>Bacteria</taxon>
        <taxon>Pseudomonadati</taxon>
        <taxon>Pseudomonadota</taxon>
        <taxon>Betaproteobacteria</taxon>
        <taxon>Neisseriales</taxon>
        <taxon>Neisseriaceae</taxon>
        <taxon>Neisseria</taxon>
    </lineage>
</organism>
<evidence type="ECO:0000313" key="8">
    <source>
        <dbReference type="Proteomes" id="UP000005336"/>
    </source>
</evidence>
<gene>
    <name evidence="7" type="primary">lrgA</name>
    <name evidence="7" type="ORF">HMPREF9370_2140</name>
</gene>